<keyword evidence="7" id="KW-0596">Phosphopantetheine</keyword>
<dbReference type="SUPFAM" id="SSF51735">
    <property type="entry name" value="NAD(P)-binding Rossmann-fold domains"/>
    <property type="match status" value="1"/>
</dbReference>
<gene>
    <name evidence="19" type="ORF">AAE3_LOCUS10888</name>
</gene>
<dbReference type="SMART" id="SM00823">
    <property type="entry name" value="PKS_PP"/>
    <property type="match status" value="1"/>
</dbReference>
<evidence type="ECO:0000313" key="20">
    <source>
        <dbReference type="Proteomes" id="UP000467700"/>
    </source>
</evidence>
<dbReference type="Pfam" id="PF00550">
    <property type="entry name" value="PP-binding"/>
    <property type="match status" value="1"/>
</dbReference>
<evidence type="ECO:0000256" key="4">
    <source>
        <dbReference type="ARBA" id="ARBA00006432"/>
    </source>
</evidence>
<keyword evidence="9" id="KW-0028">Amino-acid biosynthesis</keyword>
<dbReference type="PROSITE" id="PS50075">
    <property type="entry name" value="CARRIER"/>
    <property type="match status" value="1"/>
</dbReference>
<dbReference type="InterPro" id="IPR010071">
    <property type="entry name" value="AA_adenyl_dom"/>
</dbReference>
<sequence>MADERLSRVVARLQNLPSISLPTDYPRPTGAHKLIESVHVAQLSEQTSLSLLKLVLYTENEESDEDEADKVRRPSAFHLLLAAFTVLLHRYTGDTDIVIGSSSASVREPLILRLSVDPTDPFWAIVRRVQQVEKEAEEDAVPYDVITRELQRGKEDGHEEPLFRVRFFDETDENTDSFIRSTSVTSDLTVFVTRPPASTRASLAPHISLRILYNSLLFTASRISTILEQLSVLLRKVSTNPLASVGSVPLLTPSQKAKLPEPTADLDWCGWKGAITDVFSRNARANPDLPCVVQSLPADSLTSKQERVIFSYSAILRASNILAHHLIKNGVQREDVVMVYAHRSVDLVVAVMAVLKAGATFSVIDPAYPASRQIIYLRVAQPRGLVVLKGAGVIGPSVRTFLSEELKIKVEVPALEVFPDGNISGGLDTAGEDVLKAHAHLGEMDPNVALGPDSVGTLSFTSGSTGIPKGVRGRHFSLTHFFPWMGRRFGLDENSRFTMLSGIAHDPIQRDMFTPLFLGAQLHVPTADDIGTPGRLAEWMADSEVTVTHLTPAMGQLLSAQATRQIPTLRNAFFVGDVLTKRDCLRLQALAANVRIINMYGTTETQRAVSYFAIPPVSEDSTFLATQKDIMPAGEGMIDVQLLVINRNDRNVPCAIGEVGEIYVRSGGLAEGYLDVDASAEKFVNNWFAATHPPRKDTILHPPHGGFAGSESFYWKGIRDRMYRSGDLGRYLPDGIVECTGRADDQVKIRGFRIELGEIDTHLSQHPLVRENVTLVRRDKDEEKILVSYFVPLQGPELDLYASAIEDGEEDGGKGVVRGIRRYRKLIKDIREHLKKKLPSYSVPTLFVPLRRMPLNPNGKIDKPALPFPDTAQLAAYATPTSTTRANSTETQMQSIWETILPNAPKPVPTDESFFDLGGHSILATRLVFEIRKVFVVDAPLGLIFEKPTISGLVKAVEGLRNGDLGMAYTPKGTATPAVRVPGVPGVRGIGEAVKKALVLEYGQDYEMLKESLPASYPAPAADFREKEVTVFLTGATGFLGAFVLADLLARKERVKKVVCLVRAKSVDQGLARLKEGSTDRGVWSDDWVSSGRLEVVVGDLALESFGLDAQTWSRIADEADVVLHNGALVHWVFPYDKLRAPNVLATLTAINLASTGKAKSLVFVSSTSAIDTDHYVKLSESLARDASGARGVLESDDLEGARASLKTGYGQTKWVSEKLLFEAGKRGLRGHIVRPGYVVGDSRTAVTNTDDFIWRLVKGCVQLGLVPDINNTINMVPVDHVARCTALAAISPLPDAALSVMHLTANPLPTFNGMLSSLLQYGFPTEPCEYLIWRRKLEQHVMEVQDNALFPLLHFVLDDLPTSTKAPELDDSNTRAVLQQEAGALLASTVDEPLMGLYLAWLVGAGFLPSPSLPSPEKSLPALASTGVIKAAGRTGL</sequence>
<dbReference type="InterPro" id="IPR036291">
    <property type="entry name" value="NAD(P)-bd_dom_sf"/>
</dbReference>
<comment type="catalytic activity">
    <reaction evidence="17">
        <text>(S)-2-amino-6-oxohexanoate + NADP(+) + H2O = L-2-aminoadipate + NADPH + 2 H(+)</text>
        <dbReference type="Rhea" id="RHEA:12304"/>
        <dbReference type="ChEBI" id="CHEBI:15377"/>
        <dbReference type="ChEBI" id="CHEBI:15378"/>
        <dbReference type="ChEBI" id="CHEBI:57783"/>
        <dbReference type="ChEBI" id="CHEBI:58321"/>
        <dbReference type="ChEBI" id="CHEBI:58349"/>
        <dbReference type="ChEBI" id="CHEBI:58672"/>
        <dbReference type="EC" id="1.2.1.31"/>
    </reaction>
</comment>
<dbReference type="InterPro" id="IPR036736">
    <property type="entry name" value="ACP-like_sf"/>
</dbReference>
<evidence type="ECO:0000256" key="16">
    <source>
        <dbReference type="ARBA" id="ARBA00048414"/>
    </source>
</evidence>
<comment type="caution">
    <text evidence="19">The sequence shown here is derived from an EMBL/GenBank/DDBJ whole genome shotgun (WGS) entry which is preliminary data.</text>
</comment>
<accession>A0A8S0X629</accession>
<dbReference type="InterPro" id="IPR009081">
    <property type="entry name" value="PP-bd_ACP"/>
</dbReference>
<dbReference type="PANTHER" id="PTHR44845">
    <property type="entry name" value="CARRIER DOMAIN-CONTAINING PROTEIN"/>
    <property type="match status" value="1"/>
</dbReference>
<dbReference type="InterPro" id="IPR013120">
    <property type="entry name" value="FAR_NAD-bd"/>
</dbReference>
<keyword evidence="12" id="KW-0457">Lysine biosynthesis</keyword>
<dbReference type="OrthoDB" id="329835at2759"/>
<dbReference type="EC" id="1.2.1.95" evidence="5"/>
<evidence type="ECO:0000313" key="19">
    <source>
        <dbReference type="EMBL" id="CAA7268362.1"/>
    </source>
</evidence>
<comment type="pathway">
    <text evidence="3">Amino-acid biosynthesis; L-lysine biosynthesis via AAA pathway; L-lysine from L-alpha-aminoadipate (fungal route): step 1/3.</text>
</comment>
<comment type="function">
    <text evidence="2">Catalyzes the activation of alpha-aminoadipate by ATP-dependent adenylation and the reduction of activated alpha-aminoadipate by NADPH. The activated alpha-aminoadipate is bound to the phosphopantheinyl group of the enzyme itself before it is reduced to (S)-2-amino-6-oxohexanoate.</text>
</comment>
<organism evidence="19 20">
    <name type="scientific">Cyclocybe aegerita</name>
    <name type="common">Black poplar mushroom</name>
    <name type="synonym">Agrocybe aegerita</name>
    <dbReference type="NCBI Taxonomy" id="1973307"/>
    <lineage>
        <taxon>Eukaryota</taxon>
        <taxon>Fungi</taxon>
        <taxon>Dikarya</taxon>
        <taxon>Basidiomycota</taxon>
        <taxon>Agaricomycotina</taxon>
        <taxon>Agaricomycetes</taxon>
        <taxon>Agaricomycetidae</taxon>
        <taxon>Agaricales</taxon>
        <taxon>Agaricineae</taxon>
        <taxon>Bolbitiaceae</taxon>
        <taxon>Cyclocybe</taxon>
    </lineage>
</organism>
<dbReference type="SUPFAM" id="SSF56801">
    <property type="entry name" value="Acetyl-CoA synthetase-like"/>
    <property type="match status" value="1"/>
</dbReference>
<dbReference type="Pfam" id="PF00668">
    <property type="entry name" value="Condensation"/>
    <property type="match status" value="1"/>
</dbReference>
<dbReference type="Gene3D" id="3.40.50.720">
    <property type="entry name" value="NAD(P)-binding Rossmann-like Domain"/>
    <property type="match status" value="1"/>
</dbReference>
<keyword evidence="10" id="KW-0521">NADP</keyword>
<evidence type="ECO:0000256" key="12">
    <source>
        <dbReference type="ARBA" id="ARBA00023154"/>
    </source>
</evidence>
<dbReference type="GO" id="GO:0004043">
    <property type="term" value="F:L-aminoadipate-semialdehyde dehydrogenase [NAD(P)+] activity"/>
    <property type="evidence" value="ECO:0007669"/>
    <property type="project" value="UniProtKB-EC"/>
</dbReference>
<comment type="similarity">
    <text evidence="4">Belongs to the ATP-dependent AMP-binding enzyme family.</text>
</comment>
<comment type="cofactor">
    <cofactor evidence="1">
        <name>pantetheine 4'-phosphate</name>
        <dbReference type="ChEBI" id="CHEBI:47942"/>
    </cofactor>
</comment>
<evidence type="ECO:0000256" key="1">
    <source>
        <dbReference type="ARBA" id="ARBA00001957"/>
    </source>
</evidence>
<proteinExistence type="inferred from homology"/>
<dbReference type="Proteomes" id="UP000467700">
    <property type="component" value="Unassembled WGS sequence"/>
</dbReference>
<dbReference type="SUPFAM" id="SSF52777">
    <property type="entry name" value="CoA-dependent acyltransferases"/>
    <property type="match status" value="1"/>
</dbReference>
<evidence type="ECO:0000256" key="5">
    <source>
        <dbReference type="ARBA" id="ARBA00012913"/>
    </source>
</evidence>
<dbReference type="CDD" id="cd05235">
    <property type="entry name" value="SDR_e1"/>
    <property type="match status" value="1"/>
</dbReference>
<dbReference type="InterPro" id="IPR006162">
    <property type="entry name" value="Ppantetheine_attach_site"/>
</dbReference>
<reference evidence="19 20" key="1">
    <citation type="submission" date="2020-01" db="EMBL/GenBank/DDBJ databases">
        <authorList>
            <person name="Gupta K D."/>
        </authorList>
    </citation>
    <scope>NUCLEOTIDE SEQUENCE [LARGE SCALE GENOMIC DNA]</scope>
</reference>
<dbReference type="Gene3D" id="3.30.300.30">
    <property type="match status" value="1"/>
</dbReference>
<dbReference type="InterPro" id="IPR020845">
    <property type="entry name" value="AMP-binding_CS"/>
</dbReference>
<evidence type="ECO:0000256" key="9">
    <source>
        <dbReference type="ARBA" id="ARBA00022605"/>
    </source>
</evidence>
<evidence type="ECO:0000256" key="3">
    <source>
        <dbReference type="ARBA" id="ARBA00004827"/>
    </source>
</evidence>
<feature type="domain" description="Carrier" evidence="18">
    <location>
        <begin position="884"/>
        <end position="961"/>
    </location>
</feature>
<dbReference type="InterPro" id="IPR020806">
    <property type="entry name" value="PKS_PP-bd"/>
</dbReference>
<evidence type="ECO:0000256" key="8">
    <source>
        <dbReference type="ARBA" id="ARBA00022553"/>
    </source>
</evidence>
<evidence type="ECO:0000256" key="17">
    <source>
        <dbReference type="ARBA" id="ARBA00049537"/>
    </source>
</evidence>
<comment type="catalytic activity">
    <reaction evidence="16">
        <text>(S)-2-amino-6-oxohexanoate + NAD(+) + H2O = L-2-aminoadipate + NADH + 2 H(+)</text>
        <dbReference type="Rhea" id="RHEA:12308"/>
        <dbReference type="ChEBI" id="CHEBI:15377"/>
        <dbReference type="ChEBI" id="CHEBI:15378"/>
        <dbReference type="ChEBI" id="CHEBI:57540"/>
        <dbReference type="ChEBI" id="CHEBI:57945"/>
        <dbReference type="ChEBI" id="CHEBI:58321"/>
        <dbReference type="ChEBI" id="CHEBI:58672"/>
        <dbReference type="EC" id="1.2.1.31"/>
    </reaction>
</comment>
<dbReference type="Gene3D" id="3.40.50.12780">
    <property type="entry name" value="N-terminal domain of ligase-like"/>
    <property type="match status" value="1"/>
</dbReference>
<dbReference type="GO" id="GO:0031177">
    <property type="term" value="F:phosphopantetheine binding"/>
    <property type="evidence" value="ECO:0007669"/>
    <property type="project" value="InterPro"/>
</dbReference>
<dbReference type="InterPro" id="IPR010080">
    <property type="entry name" value="Thioester_reductase-like_dom"/>
</dbReference>
<keyword evidence="20" id="KW-1185">Reference proteome</keyword>
<comment type="catalytic activity">
    <reaction evidence="15">
        <text>(S)-2-amino-6-oxohexanoate + AMP + diphosphate + NADP(+) = L-2-aminoadipate + ATP + NADPH + H(+)</text>
        <dbReference type="Rhea" id="RHEA:46936"/>
        <dbReference type="ChEBI" id="CHEBI:15378"/>
        <dbReference type="ChEBI" id="CHEBI:30616"/>
        <dbReference type="ChEBI" id="CHEBI:33019"/>
        <dbReference type="ChEBI" id="CHEBI:57783"/>
        <dbReference type="ChEBI" id="CHEBI:58321"/>
        <dbReference type="ChEBI" id="CHEBI:58349"/>
        <dbReference type="ChEBI" id="CHEBI:58672"/>
        <dbReference type="ChEBI" id="CHEBI:456215"/>
        <dbReference type="EC" id="1.2.1.95"/>
    </reaction>
</comment>
<protein>
    <recommendedName>
        <fullName evidence="14">Alpha-aminoadipate reductase</fullName>
        <ecNumber evidence="6">1.2.1.31</ecNumber>
        <ecNumber evidence="5">1.2.1.95</ecNumber>
    </recommendedName>
    <alternativeName>
        <fullName evidence="13">L-aminoadipate-semialdehyde dehydrogenase</fullName>
    </alternativeName>
</protein>
<dbReference type="PROSITE" id="PS00012">
    <property type="entry name" value="PHOSPHOPANTETHEINE"/>
    <property type="match status" value="1"/>
</dbReference>
<dbReference type="EC" id="1.2.1.31" evidence="6"/>
<keyword evidence="8" id="KW-0597">Phosphoprotein</keyword>
<evidence type="ECO:0000256" key="10">
    <source>
        <dbReference type="ARBA" id="ARBA00022857"/>
    </source>
</evidence>
<evidence type="ECO:0000256" key="14">
    <source>
        <dbReference type="ARBA" id="ARBA00032195"/>
    </source>
</evidence>
<dbReference type="GO" id="GO:0009085">
    <property type="term" value="P:lysine biosynthetic process"/>
    <property type="evidence" value="ECO:0007669"/>
    <property type="project" value="UniProtKB-KW"/>
</dbReference>
<evidence type="ECO:0000256" key="2">
    <source>
        <dbReference type="ARBA" id="ARBA00003499"/>
    </source>
</evidence>
<dbReference type="InterPro" id="IPR000873">
    <property type="entry name" value="AMP-dep_synth/lig_dom"/>
</dbReference>
<dbReference type="NCBIfam" id="TIGR01746">
    <property type="entry name" value="Thioester-redct"/>
    <property type="match status" value="1"/>
</dbReference>
<dbReference type="InterPro" id="IPR014397">
    <property type="entry name" value="Lys2"/>
</dbReference>
<evidence type="ECO:0000259" key="18">
    <source>
        <dbReference type="PROSITE" id="PS50075"/>
    </source>
</evidence>
<evidence type="ECO:0000256" key="11">
    <source>
        <dbReference type="ARBA" id="ARBA00023002"/>
    </source>
</evidence>
<dbReference type="EMBL" id="CACVBS010000068">
    <property type="protein sequence ID" value="CAA7268362.1"/>
    <property type="molecule type" value="Genomic_DNA"/>
</dbReference>
<evidence type="ECO:0000256" key="6">
    <source>
        <dbReference type="ARBA" id="ARBA00013073"/>
    </source>
</evidence>
<dbReference type="NCBIfam" id="TIGR03443">
    <property type="entry name" value="alpha_am_amid"/>
    <property type="match status" value="1"/>
</dbReference>
<dbReference type="NCBIfam" id="TIGR01733">
    <property type="entry name" value="AA-adenyl-dom"/>
    <property type="match status" value="1"/>
</dbReference>
<dbReference type="InterPro" id="IPR042099">
    <property type="entry name" value="ANL_N_sf"/>
</dbReference>
<dbReference type="InterPro" id="IPR001242">
    <property type="entry name" value="Condensation_dom"/>
</dbReference>
<evidence type="ECO:0000256" key="13">
    <source>
        <dbReference type="ARBA" id="ARBA00031335"/>
    </source>
</evidence>
<name>A0A8S0X629_CYCAE</name>
<evidence type="ECO:0000256" key="7">
    <source>
        <dbReference type="ARBA" id="ARBA00022450"/>
    </source>
</evidence>
<evidence type="ECO:0000256" key="15">
    <source>
        <dbReference type="ARBA" id="ARBA00048260"/>
    </source>
</evidence>
<dbReference type="Pfam" id="PF07993">
    <property type="entry name" value="NAD_binding_4"/>
    <property type="match status" value="1"/>
</dbReference>
<dbReference type="Pfam" id="PF00501">
    <property type="entry name" value="AMP-binding"/>
    <property type="match status" value="1"/>
</dbReference>
<dbReference type="Gene3D" id="3.30.559.30">
    <property type="entry name" value="Nonribosomal peptide synthetase, condensation domain"/>
    <property type="match status" value="1"/>
</dbReference>
<dbReference type="PROSITE" id="PS00455">
    <property type="entry name" value="AMP_BINDING"/>
    <property type="match status" value="1"/>
</dbReference>
<dbReference type="PIRSF" id="PIRSF001617">
    <property type="entry name" value="Alpha-AR"/>
    <property type="match status" value="1"/>
</dbReference>
<keyword evidence="11" id="KW-0560">Oxidoreductase</keyword>
<dbReference type="PANTHER" id="PTHR44845:SF1">
    <property type="entry name" value="L-2-AMINOADIPATE REDUCTASE"/>
    <property type="match status" value="1"/>
</dbReference>
<dbReference type="Gene3D" id="1.10.1200.10">
    <property type="entry name" value="ACP-like"/>
    <property type="match status" value="1"/>
</dbReference>
<dbReference type="InterPro" id="IPR045851">
    <property type="entry name" value="AMP-bd_C_sf"/>
</dbReference>
<dbReference type="SUPFAM" id="SSF47336">
    <property type="entry name" value="ACP-like"/>
    <property type="match status" value="1"/>
</dbReference>